<dbReference type="EMBL" id="SMBI01000005">
    <property type="protein sequence ID" value="TCU25285.1"/>
    <property type="molecule type" value="Genomic_DNA"/>
</dbReference>
<protein>
    <recommendedName>
        <fullName evidence="3">Phage tail tube protein, GTA-gp10</fullName>
    </recommendedName>
</protein>
<accession>A0AAX2QMM4</accession>
<proteinExistence type="predicted"/>
<comment type="caution">
    <text evidence="1">The sequence shown here is derived from an EMBL/GenBank/DDBJ whole genome shotgun (WGS) entry which is preliminary data.</text>
</comment>
<evidence type="ECO:0000313" key="1">
    <source>
        <dbReference type="EMBL" id="TCU25285.1"/>
    </source>
</evidence>
<gene>
    <name evidence="1" type="ORF">EV131_105399</name>
</gene>
<evidence type="ECO:0008006" key="3">
    <source>
        <dbReference type="Google" id="ProtNLM"/>
    </source>
</evidence>
<organism evidence="1 2">
    <name type="scientific">Rhizobium laguerreae</name>
    <dbReference type="NCBI Taxonomy" id="1076926"/>
    <lineage>
        <taxon>Bacteria</taxon>
        <taxon>Pseudomonadati</taxon>
        <taxon>Pseudomonadota</taxon>
        <taxon>Alphaproteobacteria</taxon>
        <taxon>Hyphomicrobiales</taxon>
        <taxon>Rhizobiaceae</taxon>
        <taxon>Rhizobium/Agrobacterium group</taxon>
        <taxon>Rhizobium</taxon>
    </lineage>
</organism>
<dbReference type="AlphaFoldDB" id="A0AAX2QMM4"/>
<reference evidence="1 2" key="1">
    <citation type="submission" date="2019-03" db="EMBL/GenBank/DDBJ databases">
        <title>Genomic Encyclopedia of Type Strains, Phase IV (KMG-V): Genome sequencing to study the core and pangenomes of soil and plant-associated prokaryotes.</title>
        <authorList>
            <person name="Whitman W."/>
        </authorList>
    </citation>
    <scope>NUCLEOTIDE SEQUENCE [LARGE SCALE GENOMIC DNA]</scope>
    <source>
        <strain evidence="1 2">FB403</strain>
    </source>
</reference>
<evidence type="ECO:0000313" key="2">
    <source>
        <dbReference type="Proteomes" id="UP000295021"/>
    </source>
</evidence>
<sequence>MTNNVRGVLTQEIDGETHTLCLSANEWCDLEEEHGKSTVQILKAFQEMAGKEDLDMRFLRSMFRAALSYGKPGITHAEAGRLMQSCGLVEAATLVGRVAMLSLPEEKPTGKPAGTKAKAT</sequence>
<name>A0AAX2QMM4_9HYPH</name>
<dbReference type="Proteomes" id="UP000295021">
    <property type="component" value="Unassembled WGS sequence"/>
</dbReference>
<dbReference type="RefSeq" id="WP_165940278.1">
    <property type="nucleotide sequence ID" value="NZ_SMBI01000005.1"/>
</dbReference>